<dbReference type="Gene3D" id="3.30.1180.10">
    <property type="match status" value="1"/>
</dbReference>
<dbReference type="Pfam" id="PF02645">
    <property type="entry name" value="DegV"/>
    <property type="match status" value="1"/>
</dbReference>
<dbReference type="InterPro" id="IPR003797">
    <property type="entry name" value="DegV"/>
</dbReference>
<dbReference type="AlphaFoldDB" id="A0A4R3Z635"/>
<gene>
    <name evidence="2" type="ORF">EDD60_11074</name>
</gene>
<dbReference type="GO" id="GO:0008289">
    <property type="term" value="F:lipid binding"/>
    <property type="evidence" value="ECO:0007669"/>
    <property type="project" value="UniProtKB-KW"/>
</dbReference>
<keyword evidence="1" id="KW-0446">Lipid-binding</keyword>
<dbReference type="EMBL" id="SMCQ01000010">
    <property type="protein sequence ID" value="TCV99382.1"/>
    <property type="molecule type" value="Genomic_DNA"/>
</dbReference>
<dbReference type="InterPro" id="IPR043168">
    <property type="entry name" value="DegV_C"/>
</dbReference>
<keyword evidence="3" id="KW-1185">Reference proteome</keyword>
<dbReference type="SUPFAM" id="SSF82549">
    <property type="entry name" value="DAK1/DegV-like"/>
    <property type="match status" value="1"/>
</dbReference>
<evidence type="ECO:0000256" key="1">
    <source>
        <dbReference type="ARBA" id="ARBA00023121"/>
    </source>
</evidence>
<accession>A0A4R3Z635</accession>
<dbReference type="GeneID" id="98915459"/>
<evidence type="ECO:0000313" key="3">
    <source>
        <dbReference type="Proteomes" id="UP000295515"/>
    </source>
</evidence>
<dbReference type="PROSITE" id="PS51482">
    <property type="entry name" value="DEGV"/>
    <property type="match status" value="1"/>
</dbReference>
<sequence>MYQIVTDGSCDLDQSIVDHYAMSVVPFYITKDGKTHQKEKVDIEVEEFYQFMVDHKDIFPKTSMPSVEDYIDVFTPILKSGEDIICICITTKFSGSYNSANTAKQMLEDEFPQRKMTVIDATVNTVLQGLLVIEACEMKKANYTYDETITRIEEIKSTGRIFFTVGNFEYLIHGGRIGKVAGVAAKTLGIKPLIVLRDGEIFASGVTRGREKSKRKIIENTIKHFHENHLDPSTYAFCVGYGYDKQEGEKFKEDLLISLKEAFPHFDEPILLQQIGATIGVHTGPYPIGVGIIQKYK</sequence>
<dbReference type="InterPro" id="IPR050270">
    <property type="entry name" value="DegV_domain_contain"/>
</dbReference>
<dbReference type="PANTHER" id="PTHR33434">
    <property type="entry name" value="DEGV DOMAIN-CONTAINING PROTEIN DR_1986-RELATED"/>
    <property type="match status" value="1"/>
</dbReference>
<proteinExistence type="predicted"/>
<dbReference type="PANTHER" id="PTHR33434:SF2">
    <property type="entry name" value="FATTY ACID-BINDING PROTEIN TM_1468"/>
    <property type="match status" value="1"/>
</dbReference>
<reference evidence="2 3" key="1">
    <citation type="submission" date="2019-03" db="EMBL/GenBank/DDBJ databases">
        <title>Genomic Encyclopedia of Type Strains, Phase IV (KMG-IV): sequencing the most valuable type-strain genomes for metagenomic binning, comparative biology and taxonomic classification.</title>
        <authorList>
            <person name="Goeker M."/>
        </authorList>
    </citation>
    <scope>NUCLEOTIDE SEQUENCE [LARGE SCALE GENOMIC DNA]</scope>
    <source>
        <strain evidence="2 3">DSM 29487</strain>
    </source>
</reference>
<dbReference type="Gene3D" id="3.40.50.10170">
    <property type="match status" value="1"/>
</dbReference>
<organism evidence="2 3">
    <name type="scientific">Longibaculum muris</name>
    <dbReference type="NCBI Taxonomy" id="1796628"/>
    <lineage>
        <taxon>Bacteria</taxon>
        <taxon>Bacillati</taxon>
        <taxon>Bacillota</taxon>
        <taxon>Erysipelotrichia</taxon>
        <taxon>Erysipelotrichales</taxon>
        <taxon>Coprobacillaceae</taxon>
        <taxon>Longibaculum</taxon>
    </lineage>
</organism>
<protein>
    <submittedName>
        <fullName evidence="2">DegV family protein with EDD domain</fullName>
    </submittedName>
</protein>
<dbReference type="NCBIfam" id="TIGR00762">
    <property type="entry name" value="DegV"/>
    <property type="match status" value="1"/>
</dbReference>
<dbReference type="RefSeq" id="WP_066445433.1">
    <property type="nucleotide sequence ID" value="NZ_JANKBF010000011.1"/>
</dbReference>
<comment type="caution">
    <text evidence="2">The sequence shown here is derived from an EMBL/GenBank/DDBJ whole genome shotgun (WGS) entry which is preliminary data.</text>
</comment>
<dbReference type="Proteomes" id="UP000295515">
    <property type="component" value="Unassembled WGS sequence"/>
</dbReference>
<evidence type="ECO:0000313" key="2">
    <source>
        <dbReference type="EMBL" id="TCV99382.1"/>
    </source>
</evidence>
<name>A0A4R3Z635_9FIRM</name>